<dbReference type="AlphaFoldDB" id="E6MTD6"/>
<organism evidence="1 2">
    <name type="scientific">Segatella salivae DSM 15606</name>
    <dbReference type="NCBI Taxonomy" id="888832"/>
    <lineage>
        <taxon>Bacteria</taxon>
        <taxon>Pseudomonadati</taxon>
        <taxon>Bacteroidota</taxon>
        <taxon>Bacteroidia</taxon>
        <taxon>Bacteroidales</taxon>
        <taxon>Prevotellaceae</taxon>
        <taxon>Segatella</taxon>
    </lineage>
</organism>
<reference evidence="1 2" key="1">
    <citation type="submission" date="2010-12" db="EMBL/GenBank/DDBJ databases">
        <authorList>
            <person name="Muzny D."/>
            <person name="Qin X."/>
            <person name="Deng J."/>
            <person name="Jiang H."/>
            <person name="Liu Y."/>
            <person name="Qu J."/>
            <person name="Song X.-Z."/>
            <person name="Zhang L."/>
            <person name="Thornton R."/>
            <person name="Coyle M."/>
            <person name="Francisco L."/>
            <person name="Jackson L."/>
            <person name="Javaid M."/>
            <person name="Korchina V."/>
            <person name="Kovar C."/>
            <person name="Mata R."/>
            <person name="Mathew T."/>
            <person name="Ngo R."/>
            <person name="Nguyen L."/>
            <person name="Nguyen N."/>
            <person name="Okwuonu G."/>
            <person name="Ongeri F."/>
            <person name="Pham C."/>
            <person name="Simmons D."/>
            <person name="Wilczek-Boney K."/>
            <person name="Hale W."/>
            <person name="Jakkamsetti A."/>
            <person name="Pham P."/>
            <person name="Ruth R."/>
            <person name="San Lucas F."/>
            <person name="Warren J."/>
            <person name="Zhang J."/>
            <person name="Zhao Z."/>
            <person name="Zhou C."/>
            <person name="Zhu D."/>
            <person name="Lee S."/>
            <person name="Bess C."/>
            <person name="Blankenburg K."/>
            <person name="Forbes L."/>
            <person name="Fu Q."/>
            <person name="Gubbala S."/>
            <person name="Hirani K."/>
            <person name="Jayaseelan J.C."/>
            <person name="Lara F."/>
            <person name="Munidasa M."/>
            <person name="Palculict T."/>
            <person name="Patil S."/>
            <person name="Pu L.-L."/>
            <person name="Saada N."/>
            <person name="Tang L."/>
            <person name="Weissenberger G."/>
            <person name="Zhu Y."/>
            <person name="Hemphill L."/>
            <person name="Shang Y."/>
            <person name="Youmans B."/>
            <person name="Ayvaz T."/>
            <person name="Ross M."/>
            <person name="Santibanez J."/>
            <person name="Aqrawi P."/>
            <person name="Gross S."/>
            <person name="Joshi V."/>
            <person name="Fowler G."/>
            <person name="Nazareth L."/>
            <person name="Reid J."/>
            <person name="Worley K."/>
            <person name="Petrosino J."/>
            <person name="Highlander S."/>
            <person name="Gibbs R."/>
        </authorList>
    </citation>
    <scope>NUCLEOTIDE SEQUENCE [LARGE SCALE GENOMIC DNA]</scope>
    <source>
        <strain evidence="1 2">DSM 15606</strain>
    </source>
</reference>
<dbReference type="Proteomes" id="UP000003874">
    <property type="component" value="Unassembled WGS sequence"/>
</dbReference>
<comment type="caution">
    <text evidence="1">The sequence shown here is derived from an EMBL/GenBank/DDBJ whole genome shotgun (WGS) entry which is preliminary data.</text>
</comment>
<evidence type="ECO:0000313" key="1">
    <source>
        <dbReference type="EMBL" id="EFV03102.1"/>
    </source>
</evidence>
<name>E6MTD6_9BACT</name>
<evidence type="ECO:0000313" key="2">
    <source>
        <dbReference type="Proteomes" id="UP000003874"/>
    </source>
</evidence>
<accession>E6MTD6</accession>
<dbReference type="HOGENOM" id="CLU_3064846_0_0_10"/>
<dbReference type="STRING" id="888832.HMPREF9420_2754"/>
<protein>
    <submittedName>
        <fullName evidence="1">Uncharacterized protein</fullName>
    </submittedName>
</protein>
<sequence>MELVVAKIWKLTVQRNGHVRLLGHYYNVPHTYMGKKESMRKRKTKESEKSFAM</sequence>
<keyword evidence="2" id="KW-1185">Reference proteome</keyword>
<gene>
    <name evidence="1" type="ORF">HMPREF9420_2754</name>
</gene>
<proteinExistence type="predicted"/>
<dbReference type="EMBL" id="AEQO01000207">
    <property type="protein sequence ID" value="EFV03102.1"/>
    <property type="molecule type" value="Genomic_DNA"/>
</dbReference>